<keyword evidence="2" id="KW-1185">Reference proteome</keyword>
<dbReference type="Proteomes" id="UP000807342">
    <property type="component" value="Unassembled WGS sequence"/>
</dbReference>
<accession>A0A9P5WX10</accession>
<reference evidence="1" key="1">
    <citation type="submission" date="2020-11" db="EMBL/GenBank/DDBJ databases">
        <authorList>
            <consortium name="DOE Joint Genome Institute"/>
            <person name="Ahrendt S."/>
            <person name="Riley R."/>
            <person name="Andreopoulos W."/>
            <person name="Labutti K."/>
            <person name="Pangilinan J."/>
            <person name="Ruiz-Duenas F.J."/>
            <person name="Barrasa J.M."/>
            <person name="Sanchez-Garcia M."/>
            <person name="Camarero S."/>
            <person name="Miyauchi S."/>
            <person name="Serrano A."/>
            <person name="Linde D."/>
            <person name="Babiker R."/>
            <person name="Drula E."/>
            <person name="Ayuso-Fernandez I."/>
            <person name="Pacheco R."/>
            <person name="Padilla G."/>
            <person name="Ferreira P."/>
            <person name="Barriuso J."/>
            <person name="Kellner H."/>
            <person name="Castanera R."/>
            <person name="Alfaro M."/>
            <person name="Ramirez L."/>
            <person name="Pisabarro A.G."/>
            <person name="Kuo A."/>
            <person name="Tritt A."/>
            <person name="Lipzen A."/>
            <person name="He G."/>
            <person name="Yan M."/>
            <person name="Ng V."/>
            <person name="Cullen D."/>
            <person name="Martin F."/>
            <person name="Rosso M.-N."/>
            <person name="Henrissat B."/>
            <person name="Hibbett D."/>
            <person name="Martinez A.T."/>
            <person name="Grigoriev I.V."/>
        </authorList>
    </citation>
    <scope>NUCLEOTIDE SEQUENCE</scope>
    <source>
        <strain evidence="1">MF-IS2</strain>
    </source>
</reference>
<gene>
    <name evidence="1" type="ORF">P691DRAFT_613255</name>
</gene>
<organism evidence="1 2">
    <name type="scientific">Macrolepiota fuliginosa MF-IS2</name>
    <dbReference type="NCBI Taxonomy" id="1400762"/>
    <lineage>
        <taxon>Eukaryota</taxon>
        <taxon>Fungi</taxon>
        <taxon>Dikarya</taxon>
        <taxon>Basidiomycota</taxon>
        <taxon>Agaricomycotina</taxon>
        <taxon>Agaricomycetes</taxon>
        <taxon>Agaricomycetidae</taxon>
        <taxon>Agaricales</taxon>
        <taxon>Agaricineae</taxon>
        <taxon>Agaricaceae</taxon>
        <taxon>Macrolepiota</taxon>
    </lineage>
</organism>
<comment type="caution">
    <text evidence="1">The sequence shown here is derived from an EMBL/GenBank/DDBJ whole genome shotgun (WGS) entry which is preliminary data.</text>
</comment>
<feature type="non-terminal residue" evidence="1">
    <location>
        <position position="1"/>
    </location>
</feature>
<proteinExistence type="predicted"/>
<sequence length="89" mass="10446">YQQLYTIIKSTILKNCDAGLPINVLMTQVMIQGYIEAMAPELLRQGFKCSYHFTQHFLEAELRWSYRTGTCAAQKTPENWKVQCEEMFF</sequence>
<name>A0A9P5WX10_9AGAR</name>
<protein>
    <submittedName>
        <fullName evidence="1">Uncharacterized protein</fullName>
    </submittedName>
</protein>
<dbReference type="EMBL" id="MU152364">
    <property type="protein sequence ID" value="KAF9440643.1"/>
    <property type="molecule type" value="Genomic_DNA"/>
</dbReference>
<dbReference type="OrthoDB" id="3341102at2759"/>
<feature type="non-terminal residue" evidence="1">
    <location>
        <position position="89"/>
    </location>
</feature>
<evidence type="ECO:0000313" key="1">
    <source>
        <dbReference type="EMBL" id="KAF9440643.1"/>
    </source>
</evidence>
<evidence type="ECO:0000313" key="2">
    <source>
        <dbReference type="Proteomes" id="UP000807342"/>
    </source>
</evidence>
<dbReference type="AlphaFoldDB" id="A0A9P5WX10"/>